<dbReference type="Pfam" id="PF00172">
    <property type="entry name" value="Zn_clus"/>
    <property type="match status" value="1"/>
</dbReference>
<dbReference type="SUPFAM" id="SSF57701">
    <property type="entry name" value="Zn2/Cys6 DNA-binding domain"/>
    <property type="match status" value="1"/>
</dbReference>
<dbReference type="RefSeq" id="XP_070888980.1">
    <property type="nucleotide sequence ID" value="XM_071032365.1"/>
</dbReference>
<accession>A0ABR4LZM2</accession>
<organism evidence="6 7">
    <name type="scientific">Aspergillus lucknowensis</name>
    <dbReference type="NCBI Taxonomy" id="176173"/>
    <lineage>
        <taxon>Eukaryota</taxon>
        <taxon>Fungi</taxon>
        <taxon>Dikarya</taxon>
        <taxon>Ascomycota</taxon>
        <taxon>Pezizomycotina</taxon>
        <taxon>Eurotiomycetes</taxon>
        <taxon>Eurotiomycetidae</taxon>
        <taxon>Eurotiales</taxon>
        <taxon>Aspergillaceae</taxon>
        <taxon>Aspergillus</taxon>
        <taxon>Aspergillus subgen. Nidulantes</taxon>
    </lineage>
</organism>
<evidence type="ECO:0000313" key="7">
    <source>
        <dbReference type="Proteomes" id="UP001610432"/>
    </source>
</evidence>
<evidence type="ECO:0000313" key="6">
    <source>
        <dbReference type="EMBL" id="KAL2870001.1"/>
    </source>
</evidence>
<dbReference type="InterPro" id="IPR021858">
    <property type="entry name" value="Fun_TF"/>
</dbReference>
<evidence type="ECO:0000259" key="5">
    <source>
        <dbReference type="PROSITE" id="PS50048"/>
    </source>
</evidence>
<dbReference type="CDD" id="cd00067">
    <property type="entry name" value="GAL4"/>
    <property type="match status" value="1"/>
</dbReference>
<dbReference type="InterPro" id="IPR053178">
    <property type="entry name" value="Osmoadaptation_assoc"/>
</dbReference>
<dbReference type="GeneID" id="98147437"/>
<dbReference type="EMBL" id="JBFXLQ010000007">
    <property type="protein sequence ID" value="KAL2870001.1"/>
    <property type="molecule type" value="Genomic_DNA"/>
</dbReference>
<keyword evidence="1" id="KW-0805">Transcription regulation</keyword>
<name>A0ABR4LZM2_9EURO</name>
<evidence type="ECO:0000256" key="1">
    <source>
        <dbReference type="ARBA" id="ARBA00023015"/>
    </source>
</evidence>
<keyword evidence="2" id="KW-0238">DNA-binding</keyword>
<dbReference type="PROSITE" id="PS50048">
    <property type="entry name" value="ZN2_CY6_FUNGAL_2"/>
    <property type="match status" value="1"/>
</dbReference>
<dbReference type="Proteomes" id="UP001610432">
    <property type="component" value="Unassembled WGS sequence"/>
</dbReference>
<proteinExistence type="predicted"/>
<evidence type="ECO:0000256" key="2">
    <source>
        <dbReference type="ARBA" id="ARBA00023125"/>
    </source>
</evidence>
<evidence type="ECO:0000256" key="3">
    <source>
        <dbReference type="ARBA" id="ARBA00023163"/>
    </source>
</evidence>
<evidence type="ECO:0000256" key="4">
    <source>
        <dbReference type="ARBA" id="ARBA00023242"/>
    </source>
</evidence>
<keyword evidence="3" id="KW-0804">Transcription</keyword>
<dbReference type="Gene3D" id="4.10.240.10">
    <property type="entry name" value="Zn(2)-C6 fungal-type DNA-binding domain"/>
    <property type="match status" value="1"/>
</dbReference>
<protein>
    <recommendedName>
        <fullName evidence="5">Zn(2)-C6 fungal-type domain-containing protein</fullName>
    </recommendedName>
</protein>
<dbReference type="InterPro" id="IPR036864">
    <property type="entry name" value="Zn2-C6_fun-type_DNA-bd_sf"/>
</dbReference>
<gene>
    <name evidence="6" type="ORF">BJX67DRAFT_378555</name>
</gene>
<dbReference type="PANTHER" id="PTHR38111">
    <property type="entry name" value="ZN(2)-C6 FUNGAL-TYPE DOMAIN-CONTAINING PROTEIN-RELATED"/>
    <property type="match status" value="1"/>
</dbReference>
<feature type="domain" description="Zn(2)-C6 fungal-type" evidence="5">
    <location>
        <begin position="10"/>
        <end position="38"/>
    </location>
</feature>
<dbReference type="SMART" id="SM00066">
    <property type="entry name" value="GAL4"/>
    <property type="match status" value="1"/>
</dbReference>
<dbReference type="Pfam" id="PF11951">
    <property type="entry name" value="Fungal_trans_2"/>
    <property type="match status" value="1"/>
</dbReference>
<comment type="caution">
    <text evidence="6">The sequence shown here is derived from an EMBL/GenBank/DDBJ whole genome shotgun (WGS) entry which is preliminary data.</text>
</comment>
<keyword evidence="7" id="KW-1185">Reference proteome</keyword>
<dbReference type="InterPro" id="IPR001138">
    <property type="entry name" value="Zn2Cys6_DnaBD"/>
</dbReference>
<reference evidence="6 7" key="1">
    <citation type="submission" date="2024-07" db="EMBL/GenBank/DDBJ databases">
        <title>Section-level genome sequencing and comparative genomics of Aspergillus sections Usti and Cavernicolus.</title>
        <authorList>
            <consortium name="Lawrence Berkeley National Laboratory"/>
            <person name="Nybo J.L."/>
            <person name="Vesth T.C."/>
            <person name="Theobald S."/>
            <person name="Frisvad J.C."/>
            <person name="Larsen T.O."/>
            <person name="Kjaerboelling I."/>
            <person name="Rothschild-Mancinelli K."/>
            <person name="Lyhne E.K."/>
            <person name="Kogle M.E."/>
            <person name="Barry K."/>
            <person name="Clum A."/>
            <person name="Na H."/>
            <person name="Ledsgaard L."/>
            <person name="Lin J."/>
            <person name="Lipzen A."/>
            <person name="Kuo A."/>
            <person name="Riley R."/>
            <person name="Mondo S."/>
            <person name="Labutti K."/>
            <person name="Haridas S."/>
            <person name="Pangalinan J."/>
            <person name="Salamov A.A."/>
            <person name="Simmons B.A."/>
            <person name="Magnuson J.K."/>
            <person name="Chen J."/>
            <person name="Drula E."/>
            <person name="Henrissat B."/>
            <person name="Wiebenga A."/>
            <person name="Lubbers R.J."/>
            <person name="Gomes A.C."/>
            <person name="Macurrencykelacurrency M.R."/>
            <person name="Stajich J."/>
            <person name="Grigoriev I.V."/>
            <person name="Mortensen U.H."/>
            <person name="De Vries R.P."/>
            <person name="Baker S.E."/>
            <person name="Andersen M.R."/>
        </authorList>
    </citation>
    <scope>NUCLEOTIDE SEQUENCE [LARGE SCALE GENOMIC DNA]</scope>
    <source>
        <strain evidence="6 7">CBS 449.75</strain>
    </source>
</reference>
<sequence>MVGVPGRSKACVTCLKRKKRCDMEKPFCGTCRKARVECGGYHRPRIFINNTMEDHNKQLVEKERGPSRRVGDRNRSSSSGSDVALLTSLAKSAYQVKYMDLFWRLYLPNGQKLSAEVTRLALGGWIDAIQDLHGKETVLEKALLAMSVTAVARQEGDSFLKEEGRRLYGRALQSASAAMKDPRRATSDGVLTAVRLFSFYEALFGQTTIAKEQTRSWQVHNEGDIALMTARSPYTFISGYAHELFSDGRANLAMSYLRRRKRIFLIEPEWKIIPWLEREKNPRDRLVDVLVDMTALFEDTDLMKACEDRYEKEYLRQQVTDGFIQLQQDLLAWQSLFAPDFRPFTELPGDVPAYELAGAHLMTMFWATAIVVSSNLGALCVPPGEEQDFGWDLDEFCGNIVRTIPFFCHPSMGLFRAHVITYPLTVALHYICAAGPTRLAEERRILADCLYDPACAGVRQFIASTKEEYAQEFLK</sequence>
<keyword evidence="4" id="KW-0539">Nucleus</keyword>